<evidence type="ECO:0000256" key="4">
    <source>
        <dbReference type="ARBA" id="ARBA00023163"/>
    </source>
</evidence>
<dbReference type="Proteomes" id="UP001596270">
    <property type="component" value="Unassembled WGS sequence"/>
</dbReference>
<organism evidence="7 8">
    <name type="scientific">Polaromonas aquatica</name>
    <dbReference type="NCBI Taxonomy" id="332657"/>
    <lineage>
        <taxon>Bacteria</taxon>
        <taxon>Pseudomonadati</taxon>
        <taxon>Pseudomonadota</taxon>
        <taxon>Betaproteobacteria</taxon>
        <taxon>Burkholderiales</taxon>
        <taxon>Comamonadaceae</taxon>
        <taxon>Polaromonas</taxon>
    </lineage>
</organism>
<dbReference type="PANTHER" id="PTHR30419:SF8">
    <property type="entry name" value="NITROGEN ASSIMILATION TRANSCRIPTIONAL ACTIVATOR-RELATED"/>
    <property type="match status" value="1"/>
</dbReference>
<dbReference type="InterPro" id="IPR036388">
    <property type="entry name" value="WH-like_DNA-bd_sf"/>
</dbReference>
<dbReference type="Gene3D" id="1.10.10.10">
    <property type="entry name" value="Winged helix-like DNA-binding domain superfamily/Winged helix DNA-binding domain"/>
    <property type="match status" value="1"/>
</dbReference>
<dbReference type="SUPFAM" id="SSF53850">
    <property type="entry name" value="Periplasmic binding protein-like II"/>
    <property type="match status" value="1"/>
</dbReference>
<dbReference type="EMBL" id="JBHSRS010000005">
    <property type="protein sequence ID" value="MFC6280184.1"/>
    <property type="molecule type" value="Genomic_DNA"/>
</dbReference>
<proteinExistence type="inferred from homology"/>
<dbReference type="Pfam" id="PF00126">
    <property type="entry name" value="HTH_1"/>
    <property type="match status" value="1"/>
</dbReference>
<feature type="domain" description="HTH lysR-type" evidence="6">
    <location>
        <begin position="3"/>
        <end position="60"/>
    </location>
</feature>
<reference evidence="8" key="1">
    <citation type="journal article" date="2019" name="Int. J. Syst. Evol. Microbiol.">
        <title>The Global Catalogue of Microorganisms (GCM) 10K type strain sequencing project: providing services to taxonomists for standard genome sequencing and annotation.</title>
        <authorList>
            <consortium name="The Broad Institute Genomics Platform"/>
            <consortium name="The Broad Institute Genome Sequencing Center for Infectious Disease"/>
            <person name="Wu L."/>
            <person name="Ma J."/>
        </authorList>
    </citation>
    <scope>NUCLEOTIDE SEQUENCE [LARGE SCALE GENOMIC DNA]</scope>
    <source>
        <strain evidence="8">CCUG 39402</strain>
    </source>
</reference>
<sequence length="319" mass="34204">MTLSLRQLEAFVAVCDEGSFSKAAQRIHISQSGLSILVRELESSLGTRLFDRSTRHVLLTRAGEEFRAPCMRLLADLSRAVGNVKALEARQRGHVVVAAPPLLAARLLVGMAQVFRTEYPDITVGLLDIPAESILQRLQAGTVDIGFGAFASDQPDFAVEPLMRGPLMALLPKTHPLASRRTIPWAQMASAGLVMQAPGNPFRADLDRAFARLGLEPVVNVEVTQLSTVISLVEAGFGAAIMPPYAALLPANRKTVIRPISAPHLPSEIVMVTDALRAPSAASQAFREIAHSVVRKMRKAASDGGRTRRAAAISGDPAD</sequence>
<keyword evidence="8" id="KW-1185">Reference proteome</keyword>
<dbReference type="InterPro" id="IPR005119">
    <property type="entry name" value="LysR_subst-bd"/>
</dbReference>
<evidence type="ECO:0000256" key="3">
    <source>
        <dbReference type="ARBA" id="ARBA00023125"/>
    </source>
</evidence>
<feature type="region of interest" description="Disordered" evidence="5">
    <location>
        <begin position="300"/>
        <end position="319"/>
    </location>
</feature>
<keyword evidence="4" id="KW-0804">Transcription</keyword>
<keyword evidence="3" id="KW-0238">DNA-binding</keyword>
<comment type="caution">
    <text evidence="7">The sequence shown here is derived from an EMBL/GenBank/DDBJ whole genome shotgun (WGS) entry which is preliminary data.</text>
</comment>
<dbReference type="PROSITE" id="PS50931">
    <property type="entry name" value="HTH_LYSR"/>
    <property type="match status" value="1"/>
</dbReference>
<dbReference type="CDD" id="cd08440">
    <property type="entry name" value="PBP2_LTTR_like_4"/>
    <property type="match status" value="1"/>
</dbReference>
<gene>
    <name evidence="7" type="ORF">ACFQND_02935</name>
</gene>
<evidence type="ECO:0000256" key="5">
    <source>
        <dbReference type="SAM" id="MobiDB-lite"/>
    </source>
</evidence>
<evidence type="ECO:0000256" key="1">
    <source>
        <dbReference type="ARBA" id="ARBA00009437"/>
    </source>
</evidence>
<dbReference type="Gene3D" id="3.40.190.290">
    <property type="match status" value="1"/>
</dbReference>
<protein>
    <submittedName>
        <fullName evidence="7">LysR family transcriptional regulator</fullName>
    </submittedName>
</protein>
<dbReference type="InterPro" id="IPR050950">
    <property type="entry name" value="HTH-type_LysR_regulators"/>
</dbReference>
<evidence type="ECO:0000256" key="2">
    <source>
        <dbReference type="ARBA" id="ARBA00023015"/>
    </source>
</evidence>
<evidence type="ECO:0000313" key="7">
    <source>
        <dbReference type="EMBL" id="MFC6280184.1"/>
    </source>
</evidence>
<dbReference type="SUPFAM" id="SSF46785">
    <property type="entry name" value="Winged helix' DNA-binding domain"/>
    <property type="match status" value="1"/>
</dbReference>
<dbReference type="PRINTS" id="PR00039">
    <property type="entry name" value="HTHLYSR"/>
</dbReference>
<dbReference type="Pfam" id="PF03466">
    <property type="entry name" value="LysR_substrate"/>
    <property type="match status" value="1"/>
</dbReference>
<name>A0ABW1TTE5_9BURK</name>
<dbReference type="PANTHER" id="PTHR30419">
    <property type="entry name" value="HTH-TYPE TRANSCRIPTIONAL REGULATOR YBHD"/>
    <property type="match status" value="1"/>
</dbReference>
<dbReference type="RefSeq" id="WP_371434524.1">
    <property type="nucleotide sequence ID" value="NZ_JBHSRS010000005.1"/>
</dbReference>
<dbReference type="InterPro" id="IPR000847">
    <property type="entry name" value="LysR_HTH_N"/>
</dbReference>
<accession>A0ABW1TTE5</accession>
<comment type="similarity">
    <text evidence="1">Belongs to the LysR transcriptional regulatory family.</text>
</comment>
<dbReference type="InterPro" id="IPR036390">
    <property type="entry name" value="WH_DNA-bd_sf"/>
</dbReference>
<keyword evidence="2" id="KW-0805">Transcription regulation</keyword>
<evidence type="ECO:0000259" key="6">
    <source>
        <dbReference type="PROSITE" id="PS50931"/>
    </source>
</evidence>
<evidence type="ECO:0000313" key="8">
    <source>
        <dbReference type="Proteomes" id="UP001596270"/>
    </source>
</evidence>